<dbReference type="InterPro" id="IPR021966">
    <property type="entry name" value="SF3a60_bindingd"/>
</dbReference>
<evidence type="ECO:0000256" key="6">
    <source>
        <dbReference type="SAM" id="MobiDB-lite"/>
    </source>
</evidence>
<reference evidence="8 9" key="1">
    <citation type="journal article" date="2018" name="IMA Fungus">
        <title>IMA Genome-F 9: Draft genome sequence of Annulohypoxylon stygium, Aspergillus mulundensis, Berkeleyomyces basicola (syn. Thielaviopsis basicola), Ceratocystis smalleyi, two Cercospora beticola strains, Coleophoma cylindrospora, Fusarium fracticaudum, Phialophora cf. hyalina, and Morchella septimelata.</title>
        <authorList>
            <person name="Wingfield B.D."/>
            <person name="Bills G.F."/>
            <person name="Dong Y."/>
            <person name="Huang W."/>
            <person name="Nel W.J."/>
            <person name="Swalarsk-Parry B.S."/>
            <person name="Vaghefi N."/>
            <person name="Wilken P.M."/>
            <person name="An Z."/>
            <person name="de Beer Z.W."/>
            <person name="De Vos L."/>
            <person name="Chen L."/>
            <person name="Duong T.A."/>
            <person name="Gao Y."/>
            <person name="Hammerbacher A."/>
            <person name="Kikkert J.R."/>
            <person name="Li Y."/>
            <person name="Li H."/>
            <person name="Li K."/>
            <person name="Li Q."/>
            <person name="Liu X."/>
            <person name="Ma X."/>
            <person name="Naidoo K."/>
            <person name="Pethybridge S.J."/>
            <person name="Sun J."/>
            <person name="Steenkamp E.T."/>
            <person name="van der Nest M.A."/>
            <person name="van Wyk S."/>
            <person name="Wingfield M.J."/>
            <person name="Xiong C."/>
            <person name="Yue Q."/>
            <person name="Zhang X."/>
        </authorList>
    </citation>
    <scope>NUCLEOTIDE SEQUENCE [LARGE SCALE GENOMIC DNA]</scope>
    <source>
        <strain evidence="8 9">DSM 5745</strain>
    </source>
</reference>
<dbReference type="PANTHER" id="PTHR12786">
    <property type="entry name" value="SPLICING FACTOR SF3A-RELATED"/>
    <property type="match status" value="1"/>
</dbReference>
<evidence type="ECO:0000313" key="8">
    <source>
        <dbReference type="EMBL" id="RDW92823.1"/>
    </source>
</evidence>
<comment type="caution">
    <text evidence="8">The sequence shown here is derived from an EMBL/GenBank/DDBJ whole genome shotgun (WGS) entry which is preliminary data.</text>
</comment>
<dbReference type="GO" id="GO:0005681">
    <property type="term" value="C:spliceosomal complex"/>
    <property type="evidence" value="ECO:0007669"/>
    <property type="project" value="InterPro"/>
</dbReference>
<dbReference type="InterPro" id="IPR022755">
    <property type="entry name" value="Znf_C2H2_jaz"/>
</dbReference>
<dbReference type="Pfam" id="PF11931">
    <property type="entry name" value="SF3a60_Prp9_C"/>
    <property type="match status" value="1"/>
</dbReference>
<keyword evidence="2" id="KW-0479">Metal-binding</keyword>
<accession>A0A3D8T2P9</accession>
<dbReference type="AlphaFoldDB" id="A0A3D8T2P9"/>
<keyword evidence="5" id="KW-0539">Nucleus</keyword>
<dbReference type="STRING" id="1810919.A0A3D8T2P9"/>
<keyword evidence="3" id="KW-0863">Zinc-finger</keyword>
<dbReference type="PROSITE" id="PS00028">
    <property type="entry name" value="ZINC_FINGER_C2H2_1"/>
    <property type="match status" value="1"/>
</dbReference>
<dbReference type="InterPro" id="IPR024598">
    <property type="entry name" value="SF3a60/Prp9_C"/>
</dbReference>
<dbReference type="RefSeq" id="XP_026608006.1">
    <property type="nucleotide sequence ID" value="XM_026742161.1"/>
</dbReference>
<dbReference type="Proteomes" id="UP000256690">
    <property type="component" value="Unassembled WGS sequence"/>
</dbReference>
<dbReference type="GO" id="GO:0000398">
    <property type="term" value="P:mRNA splicing, via spliceosome"/>
    <property type="evidence" value="ECO:0007669"/>
    <property type="project" value="InterPro"/>
</dbReference>
<organism evidence="8 9">
    <name type="scientific">Aspergillus mulundensis</name>
    <dbReference type="NCBI Taxonomy" id="1810919"/>
    <lineage>
        <taxon>Eukaryota</taxon>
        <taxon>Fungi</taxon>
        <taxon>Dikarya</taxon>
        <taxon>Ascomycota</taxon>
        <taxon>Pezizomycotina</taxon>
        <taxon>Eurotiomycetes</taxon>
        <taxon>Eurotiomycetidae</taxon>
        <taxon>Eurotiales</taxon>
        <taxon>Aspergillaceae</taxon>
        <taxon>Aspergillus</taxon>
        <taxon>Aspergillus subgen. Nidulantes</taxon>
    </lineage>
</organism>
<evidence type="ECO:0000313" key="9">
    <source>
        <dbReference type="Proteomes" id="UP000256690"/>
    </source>
</evidence>
<evidence type="ECO:0000256" key="5">
    <source>
        <dbReference type="ARBA" id="ARBA00023242"/>
    </source>
</evidence>
<dbReference type="GeneID" id="38110515"/>
<sequence>MVLEDQRFIHEDLERLEQAIADRVAEEPRNIRERLSRDHEIAHFLNRIDEQSERLLDIYKNTESEREKEIQAISTGDQFEEFYKRLNEVKDFHKRYPNEPVENLERAYKRRQPGEGEQTGMEVDTMFTGEEGYGQFLDLTTLHDQYLNLPGVKRLPYIQYLDIFDAFTPPQLPIKRNNKLSDRYFQYVGELANYLEEFIKKARPLQDLTKIFASFDDDFEKQWAANEVPGWTEEKVNDGTLGPKTEGSGEGIWCADCEKEFKNENVYRNHLTGKKHIRAAEARKAAGDSGEGPVPTSNGPSAAHRLKERAVAEREHRVRSLARVLINERQATKINVERRQGMTERERQMELEAMLAESEDVGGDRGNESDEEGEDRVYNPLKLPLAWDGKPIPYWLYKLHGLGVEYSCEICGNYVYMGRRAFDKHFSEALHIFGLKCLGITSNTNLFREITKIDDAMRLWEKLDQDRKKTRDLQDNVVQMEDAEGNVMPERIYLDLQKQGIL</sequence>
<evidence type="ECO:0000256" key="2">
    <source>
        <dbReference type="ARBA" id="ARBA00022723"/>
    </source>
</evidence>
<keyword evidence="9" id="KW-1185">Reference proteome</keyword>
<dbReference type="EMBL" id="PVWQ01000001">
    <property type="protein sequence ID" value="RDW92823.1"/>
    <property type="molecule type" value="Genomic_DNA"/>
</dbReference>
<keyword evidence="4" id="KW-0862">Zinc</keyword>
<feature type="region of interest" description="Disordered" evidence="6">
    <location>
        <begin position="282"/>
        <end position="303"/>
    </location>
</feature>
<dbReference type="PANTHER" id="PTHR12786:SF2">
    <property type="entry name" value="SPLICING FACTOR 3A SUBUNIT 3"/>
    <property type="match status" value="1"/>
</dbReference>
<dbReference type="GO" id="GO:0003723">
    <property type="term" value="F:RNA binding"/>
    <property type="evidence" value="ECO:0007669"/>
    <property type="project" value="InterPro"/>
</dbReference>
<gene>
    <name evidence="8" type="ORF">DSM5745_00145</name>
</gene>
<comment type="subcellular location">
    <subcellularLocation>
        <location evidence="1">Nucleus</location>
    </subcellularLocation>
</comment>
<dbReference type="SUPFAM" id="SSF57667">
    <property type="entry name" value="beta-beta-alpha zinc fingers"/>
    <property type="match status" value="1"/>
</dbReference>
<evidence type="ECO:0000256" key="3">
    <source>
        <dbReference type="ARBA" id="ARBA00022771"/>
    </source>
</evidence>
<dbReference type="InterPro" id="IPR031774">
    <property type="entry name" value="SF3A3_dom"/>
</dbReference>
<dbReference type="Pfam" id="PF12108">
    <property type="entry name" value="SF3a60_bindingd"/>
    <property type="match status" value="1"/>
</dbReference>
<protein>
    <recommendedName>
        <fullName evidence="7">C2H2-type domain-containing protein</fullName>
    </recommendedName>
</protein>
<dbReference type="InterPro" id="IPR051421">
    <property type="entry name" value="RNA_Proc_DNA_Dmg_Regulator"/>
</dbReference>
<evidence type="ECO:0000256" key="4">
    <source>
        <dbReference type="ARBA" id="ARBA00022833"/>
    </source>
</evidence>
<dbReference type="Pfam" id="PF12171">
    <property type="entry name" value="zf-C2H2_jaz"/>
    <property type="match status" value="1"/>
</dbReference>
<evidence type="ECO:0000256" key="1">
    <source>
        <dbReference type="ARBA" id="ARBA00004123"/>
    </source>
</evidence>
<dbReference type="OrthoDB" id="2160351at2759"/>
<feature type="domain" description="C2H2-type" evidence="7">
    <location>
        <begin position="254"/>
        <end position="276"/>
    </location>
</feature>
<evidence type="ECO:0000259" key="7">
    <source>
        <dbReference type="PROSITE" id="PS00028"/>
    </source>
</evidence>
<dbReference type="GO" id="GO:0008270">
    <property type="term" value="F:zinc ion binding"/>
    <property type="evidence" value="ECO:0007669"/>
    <property type="project" value="UniProtKB-KW"/>
</dbReference>
<dbReference type="Pfam" id="PF16837">
    <property type="entry name" value="SF3A3"/>
    <property type="match status" value="1"/>
</dbReference>
<dbReference type="Gene3D" id="3.30.160.60">
    <property type="entry name" value="Classic Zinc Finger"/>
    <property type="match status" value="1"/>
</dbReference>
<proteinExistence type="predicted"/>
<dbReference type="InterPro" id="IPR036236">
    <property type="entry name" value="Znf_C2H2_sf"/>
</dbReference>
<name>A0A3D8T2P9_9EURO</name>
<dbReference type="InterPro" id="IPR013087">
    <property type="entry name" value="Znf_C2H2_type"/>
</dbReference>